<feature type="region of interest" description="Disordered" evidence="9">
    <location>
        <begin position="560"/>
        <end position="655"/>
    </location>
</feature>
<evidence type="ECO:0000256" key="1">
    <source>
        <dbReference type="ARBA" id="ARBA00003993"/>
    </source>
</evidence>
<dbReference type="Pfam" id="PF08662">
    <property type="entry name" value="eIF2A"/>
    <property type="match status" value="1"/>
</dbReference>
<dbReference type="GO" id="GO:0043022">
    <property type="term" value="F:ribosome binding"/>
    <property type="evidence" value="ECO:0007669"/>
    <property type="project" value="TreeGrafter"/>
</dbReference>
<dbReference type="EMBL" id="JARAKH010000039">
    <property type="protein sequence ID" value="KAK8382525.1"/>
    <property type="molecule type" value="Genomic_DNA"/>
</dbReference>
<dbReference type="PANTHER" id="PTHR13227">
    <property type="entry name" value="EUKARYOTIC TRANSLATION INITIATION FACTOR 2A"/>
    <property type="match status" value="1"/>
</dbReference>
<feature type="domain" description="Translation initiation factor beta propellor-like" evidence="10">
    <location>
        <begin position="340"/>
        <end position="531"/>
    </location>
</feature>
<keyword evidence="12" id="KW-1185">Reference proteome</keyword>
<proteinExistence type="inferred from homology"/>
<evidence type="ECO:0000313" key="12">
    <source>
        <dbReference type="Proteomes" id="UP001487740"/>
    </source>
</evidence>
<dbReference type="AlphaFoldDB" id="A0AAW0T4M0"/>
<evidence type="ECO:0000313" key="11">
    <source>
        <dbReference type="EMBL" id="KAK8382525.1"/>
    </source>
</evidence>
<comment type="function">
    <text evidence="1">Functions in the early steps of protein synthesis of a small number of specific mRNAs. Acts by directing the binding of methionyl-tRNAi to 40S ribosomal subunits. In contrast to the eIF-2 complex, it binds methionyl-tRNAi to 40S subunits in a codon-dependent manner, whereas the eIF-2 complex binds methionyl-tRNAi to 40S subunits in a GTP-dependent manner.</text>
</comment>
<evidence type="ECO:0000256" key="8">
    <source>
        <dbReference type="ARBA" id="ARBA00022917"/>
    </source>
</evidence>
<keyword evidence="5" id="KW-0853">WD repeat</keyword>
<dbReference type="InterPro" id="IPR015943">
    <property type="entry name" value="WD40/YVTN_repeat-like_dom_sf"/>
</dbReference>
<sequence length="709" mass="78974">MPLPHRSPPGTPHPETAVTHQASRTLRQQVTHQAHRTLGQQHPAPWGSSELPARHHRSPPGASTQGPLGVNSRPGPRHRRGGERSNVGDMRSHKEKEEMVKTVEHFWKDIGGASGKPPSQGIQQIPVGDSQLKLKVPIVAHTPEGLSFSDGKIANNEDFKGSVKAFALADNGTKIAWIKSGQVCVAEAPEWTRMGTLKHPRAQDICFSPSGNYLAVWESYIKTQDQNQVQPNLSVYDVNGKKLLKAFYQQSQINWQPQWTYDETILARNVTNEVHFYKADDLQTIVEKKILPKVRSFSLSPSTGTHYVTFFVPGVKGSPAFVHLYRYPNFQDTTSALANKSFFKADSVNTYWNKQSTACLLLTMAEVDKSGTSYYGEQMLFYLSTQGDSSRITFSKSGNIHSVSWCPNGQEFFVVYGTMPSKATMFNHKCEVVSEFGEGARNTVIVNPVGNIVLIGGFGNISPRYEMWDIKMKKKINETECPDTTHFSWSPCGQYLLTATCYARLKVNNGYRVWHYTAVLQQECSHQELYSASWIPSPEAAQPFTISAKPASGITPSTAVASKQRYVPPSQRGARSIVGATNTEKKFLSQVDNPPKEEAPQQLSKAALKNKKKREAAKKKREEEGKEGKEETCKKSPGSSEQVVPFSAANIELTGDPEKDKKIRNLKKKLNAIAKLKVELENGKTLEKDQLEKIATEEKLMKDLEDLII</sequence>
<dbReference type="Proteomes" id="UP001487740">
    <property type="component" value="Unassembled WGS sequence"/>
</dbReference>
<keyword evidence="8" id="KW-0648">Protein biosynthesis</keyword>
<organism evidence="11 12">
    <name type="scientific">Scylla paramamosain</name>
    <name type="common">Mud crab</name>
    <dbReference type="NCBI Taxonomy" id="85552"/>
    <lineage>
        <taxon>Eukaryota</taxon>
        <taxon>Metazoa</taxon>
        <taxon>Ecdysozoa</taxon>
        <taxon>Arthropoda</taxon>
        <taxon>Crustacea</taxon>
        <taxon>Multicrustacea</taxon>
        <taxon>Malacostraca</taxon>
        <taxon>Eumalacostraca</taxon>
        <taxon>Eucarida</taxon>
        <taxon>Decapoda</taxon>
        <taxon>Pleocyemata</taxon>
        <taxon>Brachyura</taxon>
        <taxon>Eubrachyura</taxon>
        <taxon>Portunoidea</taxon>
        <taxon>Portunidae</taxon>
        <taxon>Portuninae</taxon>
        <taxon>Scylla</taxon>
    </lineage>
</organism>
<dbReference type="SUPFAM" id="SSF82171">
    <property type="entry name" value="DPP6 N-terminal domain-like"/>
    <property type="match status" value="1"/>
</dbReference>
<accession>A0AAW0T4M0</accession>
<dbReference type="GO" id="GO:0022627">
    <property type="term" value="C:cytosolic small ribosomal subunit"/>
    <property type="evidence" value="ECO:0007669"/>
    <property type="project" value="TreeGrafter"/>
</dbReference>
<evidence type="ECO:0000256" key="5">
    <source>
        <dbReference type="ARBA" id="ARBA00022574"/>
    </source>
</evidence>
<keyword evidence="7" id="KW-0810">Translation regulation</keyword>
<evidence type="ECO:0000259" key="10">
    <source>
        <dbReference type="Pfam" id="PF08662"/>
    </source>
</evidence>
<evidence type="ECO:0000256" key="4">
    <source>
        <dbReference type="ARBA" id="ARBA00022540"/>
    </source>
</evidence>
<dbReference type="EMBL" id="JARAKH010000039">
    <property type="protein sequence ID" value="KAK8382524.1"/>
    <property type="molecule type" value="Genomic_DNA"/>
</dbReference>
<evidence type="ECO:0000256" key="7">
    <source>
        <dbReference type="ARBA" id="ARBA00022845"/>
    </source>
</evidence>
<gene>
    <name evidence="11" type="ORF">O3P69_015423</name>
</gene>
<reference evidence="11 12" key="1">
    <citation type="submission" date="2023-03" db="EMBL/GenBank/DDBJ databases">
        <title>High-quality genome of Scylla paramamosain provides insights in environmental adaptation.</title>
        <authorList>
            <person name="Zhang L."/>
        </authorList>
    </citation>
    <scope>NUCLEOTIDE SEQUENCE [LARGE SCALE GENOMIC DNA]</scope>
    <source>
        <strain evidence="11">LZ_2023a</strain>
        <tissue evidence="11">Muscle</tissue>
    </source>
</reference>
<feature type="compositionally biased region" description="Polar residues" evidence="9">
    <location>
        <begin position="18"/>
        <end position="32"/>
    </location>
</feature>
<feature type="compositionally biased region" description="Pro residues" evidence="9">
    <location>
        <begin position="1"/>
        <end position="12"/>
    </location>
</feature>
<comment type="similarity">
    <text evidence="2">Belongs to the WD repeat EIF2A family.</text>
</comment>
<dbReference type="Gene3D" id="2.130.10.10">
    <property type="entry name" value="YVTN repeat-like/Quinoprotein amine dehydrogenase"/>
    <property type="match status" value="2"/>
</dbReference>
<keyword evidence="4" id="KW-0396">Initiation factor</keyword>
<feature type="compositionally biased region" description="Basic residues" evidence="9">
    <location>
        <begin position="608"/>
        <end position="619"/>
    </location>
</feature>
<dbReference type="GO" id="GO:0006417">
    <property type="term" value="P:regulation of translation"/>
    <property type="evidence" value="ECO:0007669"/>
    <property type="project" value="UniProtKB-KW"/>
</dbReference>
<comment type="caution">
    <text evidence="11">The sequence shown here is derived from an EMBL/GenBank/DDBJ whole genome shotgun (WGS) entry which is preliminary data.</text>
</comment>
<protein>
    <recommendedName>
        <fullName evidence="3">Eukaryotic translation initiation factor 2A</fullName>
    </recommendedName>
</protein>
<evidence type="ECO:0000256" key="9">
    <source>
        <dbReference type="SAM" id="MobiDB-lite"/>
    </source>
</evidence>
<feature type="region of interest" description="Disordered" evidence="9">
    <location>
        <begin position="1"/>
        <end position="97"/>
    </location>
</feature>
<name>A0AAW0T4M0_SCYPA</name>
<evidence type="ECO:0000256" key="3">
    <source>
        <dbReference type="ARBA" id="ARBA00013819"/>
    </source>
</evidence>
<dbReference type="InterPro" id="IPR013979">
    <property type="entry name" value="TIF_beta_prop-like"/>
</dbReference>
<dbReference type="PANTHER" id="PTHR13227:SF0">
    <property type="entry name" value="EUKARYOTIC TRANSLATION INITIATION FACTOR 2A"/>
    <property type="match status" value="1"/>
</dbReference>
<keyword evidence="6" id="KW-0677">Repeat</keyword>
<dbReference type="GO" id="GO:0003743">
    <property type="term" value="F:translation initiation factor activity"/>
    <property type="evidence" value="ECO:0007669"/>
    <property type="project" value="UniProtKB-KW"/>
</dbReference>
<evidence type="ECO:0000256" key="6">
    <source>
        <dbReference type="ARBA" id="ARBA00022737"/>
    </source>
</evidence>
<feature type="compositionally biased region" description="Basic and acidic residues" evidence="9">
    <location>
        <begin position="620"/>
        <end position="634"/>
    </location>
</feature>
<dbReference type="GO" id="GO:0000049">
    <property type="term" value="F:tRNA binding"/>
    <property type="evidence" value="ECO:0007669"/>
    <property type="project" value="TreeGrafter"/>
</dbReference>
<dbReference type="InterPro" id="IPR011387">
    <property type="entry name" value="TIF2A"/>
</dbReference>
<evidence type="ECO:0000256" key="2">
    <source>
        <dbReference type="ARBA" id="ARBA00009573"/>
    </source>
</evidence>
<dbReference type="GO" id="GO:0003729">
    <property type="term" value="F:mRNA binding"/>
    <property type="evidence" value="ECO:0007669"/>
    <property type="project" value="TreeGrafter"/>
</dbReference>